<dbReference type="Gene3D" id="3.90.1150.180">
    <property type="match status" value="1"/>
</dbReference>
<comment type="pathway">
    <text evidence="8">Aminoacyl-tRNA biosynthesis; selenocysteinyl-tRNA(Sec) biosynthesis; selenocysteinyl-tRNA(Sec) from L-seryl-tRNA(Sec) (bacterial route): step 1/1.</text>
</comment>
<comment type="function">
    <text evidence="8">Converts seryl-tRNA(Sec) to selenocysteinyl-tRNA(Sec) required for selenoprotein biosynthesis.</text>
</comment>
<keyword evidence="5 8" id="KW-0648">Protein biosynthesis</keyword>
<comment type="catalytic activity">
    <reaction evidence="8">
        <text>L-seryl-tRNA(Sec) + selenophosphate + H(+) = L-selenocysteinyl-tRNA(Sec) + phosphate</text>
        <dbReference type="Rhea" id="RHEA:22728"/>
        <dbReference type="Rhea" id="RHEA-COMP:9742"/>
        <dbReference type="Rhea" id="RHEA-COMP:9743"/>
        <dbReference type="ChEBI" id="CHEBI:15378"/>
        <dbReference type="ChEBI" id="CHEBI:16144"/>
        <dbReference type="ChEBI" id="CHEBI:43474"/>
        <dbReference type="ChEBI" id="CHEBI:78533"/>
        <dbReference type="ChEBI" id="CHEBI:78573"/>
        <dbReference type="EC" id="2.9.1.1"/>
    </reaction>
</comment>
<keyword evidence="6 8" id="KW-0711">Selenium</keyword>
<evidence type="ECO:0000256" key="9">
    <source>
        <dbReference type="PIRSR" id="PIRSR618319-50"/>
    </source>
</evidence>
<protein>
    <recommendedName>
        <fullName evidence="8">L-seryl-tRNA(Sec) selenium transferase</fullName>
        <ecNumber evidence="8">2.9.1.1</ecNumber>
    </recommendedName>
    <alternativeName>
        <fullName evidence="8">Selenocysteine synthase</fullName>
        <shortName evidence="8">Sec synthase</shortName>
    </alternativeName>
    <alternativeName>
        <fullName evidence="8">Selenocysteinyl-tRNA(Sec) synthase</fullName>
    </alternativeName>
</protein>
<feature type="region of interest" description="Disordered" evidence="10">
    <location>
        <begin position="1"/>
        <end position="25"/>
    </location>
</feature>
<keyword evidence="2 8" id="KW-0963">Cytoplasm</keyword>
<dbReference type="GO" id="GO:0004125">
    <property type="term" value="F:L-seryl-tRNA(Sec) selenium transferase activity"/>
    <property type="evidence" value="ECO:0007669"/>
    <property type="project" value="UniProtKB-UniRule"/>
</dbReference>
<evidence type="ECO:0000313" key="13">
    <source>
        <dbReference type="Proteomes" id="UP000308705"/>
    </source>
</evidence>
<comment type="subcellular location">
    <subcellularLocation>
        <location evidence="8">Cytoplasm</location>
    </subcellularLocation>
</comment>
<keyword evidence="13" id="KW-1185">Reference proteome</keyword>
<gene>
    <name evidence="8" type="primary">selA</name>
    <name evidence="12" type="ORF">FDA94_00675</name>
</gene>
<feature type="modified residue" description="N6-(pyridoxal phosphate)lysine" evidence="8 9">
    <location>
        <position position="301"/>
    </location>
</feature>
<dbReference type="PANTHER" id="PTHR32328:SF0">
    <property type="entry name" value="L-SERYL-TRNA(SEC) SELENIUM TRANSFERASE"/>
    <property type="match status" value="1"/>
</dbReference>
<organism evidence="12 13">
    <name type="scientific">Herbidospora galbida</name>
    <dbReference type="NCBI Taxonomy" id="2575442"/>
    <lineage>
        <taxon>Bacteria</taxon>
        <taxon>Bacillati</taxon>
        <taxon>Actinomycetota</taxon>
        <taxon>Actinomycetes</taxon>
        <taxon>Streptosporangiales</taxon>
        <taxon>Streptosporangiaceae</taxon>
        <taxon>Herbidospora</taxon>
    </lineage>
</organism>
<dbReference type="NCBIfam" id="TIGR00474">
    <property type="entry name" value="selA"/>
    <property type="match status" value="1"/>
</dbReference>
<dbReference type="HAMAP" id="MF_00423">
    <property type="entry name" value="SelA"/>
    <property type="match status" value="1"/>
</dbReference>
<evidence type="ECO:0000256" key="1">
    <source>
        <dbReference type="ARBA" id="ARBA00001933"/>
    </source>
</evidence>
<dbReference type="EMBL" id="SZQA01000001">
    <property type="protein sequence ID" value="TKK91732.1"/>
    <property type="molecule type" value="Genomic_DNA"/>
</dbReference>
<evidence type="ECO:0000256" key="3">
    <source>
        <dbReference type="ARBA" id="ARBA00022679"/>
    </source>
</evidence>
<sequence length="463" mass="48047">MDSGPAAPVEVPRATPPADPRRALPKTDAVLSLPLMGELAATWGRPLVTEKVRRVLDEARCAVGGGGTVPSPDEIAGKVADALATLDAGRVRSVINATGVVLHTNLGRAPLSEAARAAVNAAAGYSTVEFDLATGGRGKRGATVNTLLRELSGAPGALAVNNAAAALFLALGAFARDREVIVSRGELVEIGGEFRIPSIMEAAGARLVEVGSTNRTHLADYVNAITDRTAMILVVHPSNYRIEGFTAAPPLAALVAAAREAGLPLLHDLGSGLLTGDLGDEPTLRESMAAGADLTVFSGDKLFGGPQAGIVVGDETMVQRLSRHPIARAVRIDKLTLAALEATLLSHLGGRRGELPVWRMLDAPIEELTRRADRLARSIGRRARVRDGAGMVGGGSLPVERLPSVLVELSCGPSGESAVMGALRAGETPVIVRAERGRVLVDLRTVAPEEDDVLEKALLAALP</sequence>
<dbReference type="InterPro" id="IPR025862">
    <property type="entry name" value="SelA_trans_N_dom"/>
</dbReference>
<evidence type="ECO:0000256" key="2">
    <source>
        <dbReference type="ARBA" id="ARBA00022490"/>
    </source>
</evidence>
<comment type="caution">
    <text evidence="12">The sequence shown here is derived from an EMBL/GenBank/DDBJ whole genome shotgun (WGS) entry which is preliminary data.</text>
</comment>
<evidence type="ECO:0000313" key="12">
    <source>
        <dbReference type="EMBL" id="TKK91732.1"/>
    </source>
</evidence>
<evidence type="ECO:0000256" key="6">
    <source>
        <dbReference type="ARBA" id="ARBA00023266"/>
    </source>
</evidence>
<dbReference type="InterPro" id="IPR018319">
    <property type="entry name" value="SelA-like"/>
</dbReference>
<dbReference type="Pfam" id="PF12390">
    <property type="entry name" value="Se-cys_synth_N"/>
    <property type="match status" value="1"/>
</dbReference>
<keyword evidence="3 8" id="KW-0808">Transferase</keyword>
<dbReference type="InterPro" id="IPR015424">
    <property type="entry name" value="PyrdxlP-dep_Trfase"/>
</dbReference>
<feature type="domain" description="L-seryl-tRNA selenium transferase N-terminal" evidence="11">
    <location>
        <begin position="21"/>
        <end position="60"/>
    </location>
</feature>
<dbReference type="OrthoDB" id="9787096at2"/>
<evidence type="ECO:0000256" key="4">
    <source>
        <dbReference type="ARBA" id="ARBA00022898"/>
    </source>
</evidence>
<dbReference type="GO" id="GO:0001514">
    <property type="term" value="P:selenocysteine incorporation"/>
    <property type="evidence" value="ECO:0007669"/>
    <property type="project" value="UniProtKB-UniRule"/>
</dbReference>
<evidence type="ECO:0000256" key="5">
    <source>
        <dbReference type="ARBA" id="ARBA00022917"/>
    </source>
</evidence>
<dbReference type="PANTHER" id="PTHR32328">
    <property type="entry name" value="L-SERYL-TRNA(SEC) SELENIUM TRANSFERASE"/>
    <property type="match status" value="1"/>
</dbReference>
<proteinExistence type="inferred from homology"/>
<dbReference type="EC" id="2.9.1.1" evidence="8"/>
<evidence type="ECO:0000256" key="8">
    <source>
        <dbReference type="HAMAP-Rule" id="MF_00423"/>
    </source>
</evidence>
<dbReference type="Proteomes" id="UP000308705">
    <property type="component" value="Unassembled WGS sequence"/>
</dbReference>
<dbReference type="Gene3D" id="3.40.640.10">
    <property type="entry name" value="Type I PLP-dependent aspartate aminotransferase-like (Major domain)"/>
    <property type="match status" value="1"/>
</dbReference>
<dbReference type="GO" id="GO:0001717">
    <property type="term" value="P:conversion of seryl-tRNAsec to selenocys-tRNAsec"/>
    <property type="evidence" value="ECO:0007669"/>
    <property type="project" value="UniProtKB-UniRule"/>
</dbReference>
<evidence type="ECO:0000256" key="10">
    <source>
        <dbReference type="SAM" id="MobiDB-lite"/>
    </source>
</evidence>
<dbReference type="Pfam" id="PF03841">
    <property type="entry name" value="SelA"/>
    <property type="match status" value="1"/>
</dbReference>
<keyword evidence="4 8" id="KW-0663">Pyridoxal phosphate</keyword>
<dbReference type="InterPro" id="IPR004534">
    <property type="entry name" value="SelA_trans"/>
</dbReference>
<comment type="similarity">
    <text evidence="7 8">Belongs to the SelA family.</text>
</comment>
<evidence type="ECO:0000256" key="7">
    <source>
        <dbReference type="ARBA" id="ARBA00044507"/>
    </source>
</evidence>
<dbReference type="AlphaFoldDB" id="A0A4U3MRZ6"/>
<dbReference type="UniPathway" id="UPA00906">
    <property type="reaction ID" value="UER00896"/>
</dbReference>
<comment type="cofactor">
    <cofactor evidence="1 8 9">
        <name>pyridoxal 5'-phosphate</name>
        <dbReference type="ChEBI" id="CHEBI:597326"/>
    </cofactor>
</comment>
<evidence type="ECO:0000259" key="11">
    <source>
        <dbReference type="Pfam" id="PF12390"/>
    </source>
</evidence>
<accession>A0A4U3MRZ6</accession>
<dbReference type="GO" id="GO:0005737">
    <property type="term" value="C:cytoplasm"/>
    <property type="evidence" value="ECO:0007669"/>
    <property type="project" value="UniProtKB-SubCell"/>
</dbReference>
<dbReference type="InterPro" id="IPR015421">
    <property type="entry name" value="PyrdxlP-dep_Trfase_major"/>
</dbReference>
<dbReference type="SUPFAM" id="SSF53383">
    <property type="entry name" value="PLP-dependent transferases"/>
    <property type="match status" value="1"/>
</dbReference>
<name>A0A4U3MRZ6_9ACTN</name>
<reference evidence="12 13" key="1">
    <citation type="submission" date="2019-04" db="EMBL/GenBank/DDBJ databases">
        <title>Herbidospora sp. NEAU-GS14.nov., a novel actinomycete isolated from soil.</title>
        <authorList>
            <person name="Han L."/>
        </authorList>
    </citation>
    <scope>NUCLEOTIDE SEQUENCE [LARGE SCALE GENOMIC DNA]</scope>
    <source>
        <strain evidence="12 13">NEAU-GS14</strain>
    </source>
</reference>